<dbReference type="Proteomes" id="UP000193560">
    <property type="component" value="Unassembled WGS sequence"/>
</dbReference>
<protein>
    <submittedName>
        <fullName evidence="1">Uncharacterized protein</fullName>
    </submittedName>
</protein>
<name>A0A1X2IA99_9FUNG</name>
<evidence type="ECO:0000313" key="2">
    <source>
        <dbReference type="Proteomes" id="UP000193560"/>
    </source>
</evidence>
<sequence length="61" mass="6974">MTDWSSEKIAKALKGSGLTPRERISTATVAWNNDKIFFPNKDDFLFDWLCVVLAAKPNMKR</sequence>
<evidence type="ECO:0000313" key="1">
    <source>
        <dbReference type="EMBL" id="ORZ12705.1"/>
    </source>
</evidence>
<accession>A0A1X2IA99</accession>
<dbReference type="EMBL" id="MCGE01000018">
    <property type="protein sequence ID" value="ORZ12705.1"/>
    <property type="molecule type" value="Genomic_DNA"/>
</dbReference>
<reference evidence="1 2" key="1">
    <citation type="submission" date="2016-07" db="EMBL/GenBank/DDBJ databases">
        <title>Pervasive Adenine N6-methylation of Active Genes in Fungi.</title>
        <authorList>
            <consortium name="DOE Joint Genome Institute"/>
            <person name="Mondo S.J."/>
            <person name="Dannebaum R.O."/>
            <person name="Kuo R.C."/>
            <person name="Labutti K."/>
            <person name="Haridas S."/>
            <person name="Kuo A."/>
            <person name="Salamov A."/>
            <person name="Ahrendt S.R."/>
            <person name="Lipzen A."/>
            <person name="Sullivan W."/>
            <person name="Andreopoulos W.B."/>
            <person name="Clum A."/>
            <person name="Lindquist E."/>
            <person name="Daum C."/>
            <person name="Ramamoorthy G.K."/>
            <person name="Gryganskyi A."/>
            <person name="Culley D."/>
            <person name="Magnuson J.K."/>
            <person name="James T.Y."/>
            <person name="O'Malley M.A."/>
            <person name="Stajich J.E."/>
            <person name="Spatafora J.W."/>
            <person name="Visel A."/>
            <person name="Grigoriev I.V."/>
        </authorList>
    </citation>
    <scope>NUCLEOTIDE SEQUENCE [LARGE SCALE GENOMIC DNA]</scope>
    <source>
        <strain evidence="1 2">NRRL 1336</strain>
    </source>
</reference>
<proteinExistence type="predicted"/>
<comment type="caution">
    <text evidence="1">The sequence shown here is derived from an EMBL/GenBank/DDBJ whole genome shotgun (WGS) entry which is preliminary data.</text>
</comment>
<keyword evidence="2" id="KW-1185">Reference proteome</keyword>
<gene>
    <name evidence="1" type="ORF">BCR42DRAFT_331450</name>
</gene>
<organism evidence="1 2">
    <name type="scientific">Absidia repens</name>
    <dbReference type="NCBI Taxonomy" id="90262"/>
    <lineage>
        <taxon>Eukaryota</taxon>
        <taxon>Fungi</taxon>
        <taxon>Fungi incertae sedis</taxon>
        <taxon>Mucoromycota</taxon>
        <taxon>Mucoromycotina</taxon>
        <taxon>Mucoromycetes</taxon>
        <taxon>Mucorales</taxon>
        <taxon>Cunninghamellaceae</taxon>
        <taxon>Absidia</taxon>
    </lineage>
</organism>
<dbReference type="AlphaFoldDB" id="A0A1X2IA99"/>
<dbReference type="OrthoDB" id="160374at2759"/>
<dbReference type="STRING" id="90262.A0A1X2IA99"/>